<dbReference type="RefSeq" id="XP_005091749.2">
    <property type="nucleotide sequence ID" value="XM_005091692.3"/>
</dbReference>
<evidence type="ECO:0000313" key="3">
    <source>
        <dbReference type="RefSeq" id="XP_005091749.2"/>
    </source>
</evidence>
<evidence type="ECO:0000256" key="1">
    <source>
        <dbReference type="SAM" id="MobiDB-lite"/>
    </source>
</evidence>
<organism evidence="2 3">
    <name type="scientific">Aplysia californica</name>
    <name type="common">California sea hare</name>
    <dbReference type="NCBI Taxonomy" id="6500"/>
    <lineage>
        <taxon>Eukaryota</taxon>
        <taxon>Metazoa</taxon>
        <taxon>Spiralia</taxon>
        <taxon>Lophotrochozoa</taxon>
        <taxon>Mollusca</taxon>
        <taxon>Gastropoda</taxon>
        <taxon>Heterobranchia</taxon>
        <taxon>Euthyneura</taxon>
        <taxon>Tectipleura</taxon>
        <taxon>Aplysiida</taxon>
        <taxon>Aplysioidea</taxon>
        <taxon>Aplysiidae</taxon>
        <taxon>Aplysia</taxon>
    </lineage>
</organism>
<gene>
    <name evidence="3" type="primary">LOC101858162</name>
</gene>
<protein>
    <submittedName>
        <fullName evidence="3">Uncharacterized protein</fullName>
    </submittedName>
</protein>
<feature type="region of interest" description="Disordered" evidence="1">
    <location>
        <begin position="201"/>
        <end position="284"/>
    </location>
</feature>
<accession>A0ABM0JEB2</accession>
<feature type="compositionally biased region" description="Polar residues" evidence="1">
    <location>
        <begin position="201"/>
        <end position="211"/>
    </location>
</feature>
<feature type="region of interest" description="Disordered" evidence="1">
    <location>
        <begin position="832"/>
        <end position="860"/>
    </location>
</feature>
<proteinExistence type="predicted"/>
<keyword evidence="2" id="KW-1185">Reference proteome</keyword>
<feature type="compositionally biased region" description="Acidic residues" evidence="1">
    <location>
        <begin position="613"/>
        <end position="637"/>
    </location>
</feature>
<feature type="compositionally biased region" description="Polar residues" evidence="1">
    <location>
        <begin position="218"/>
        <end position="237"/>
    </location>
</feature>
<dbReference type="GeneID" id="101858162"/>
<name>A0ABM0JEB2_APLCA</name>
<feature type="region of interest" description="Disordered" evidence="1">
    <location>
        <begin position="922"/>
        <end position="981"/>
    </location>
</feature>
<reference evidence="3" key="1">
    <citation type="submission" date="2025-08" db="UniProtKB">
        <authorList>
            <consortium name="RefSeq"/>
        </authorList>
    </citation>
    <scope>IDENTIFICATION</scope>
</reference>
<feature type="compositionally biased region" description="Basic and acidic residues" evidence="1">
    <location>
        <begin position="832"/>
        <end position="841"/>
    </location>
</feature>
<feature type="compositionally biased region" description="Polar residues" evidence="1">
    <location>
        <begin position="949"/>
        <end position="959"/>
    </location>
</feature>
<feature type="compositionally biased region" description="Basic residues" evidence="1">
    <location>
        <begin position="559"/>
        <end position="568"/>
    </location>
</feature>
<feature type="compositionally biased region" description="Basic residues" evidence="1">
    <location>
        <begin position="963"/>
        <end position="975"/>
    </location>
</feature>
<dbReference type="Proteomes" id="UP000694888">
    <property type="component" value="Unplaced"/>
</dbReference>
<sequence>MATTSRRNVVEKLLNNTADVKEDQRGNEFVCNDEGCANIGTVSKTDTLNVFLNDHNILLEGGQEGSDLQVSENVQHPDHTANDLTVKNTATSTQLGNFKERTERKTIVSRHRVGFWDYYEGENERVNANLQTNQISHVRLKADISKADEREDDQIQHVSSTLSRHGCFNKSLNNKNRRVSFLDRDGRVSFARPTSSTVLYNTSTTSENALSRSDETTDGNTLQLQNTKNESVCLENNSVDDNEQISAHRSKVDHESATPSRIGLEHMSNEQSQSERQGSEKEATGFNDRLYSLSKCAFVSLTDGAQSSNVYQSQKFLVRSVRTRTQRPPRLSVEELTNKVKDAAPRKDIFTVTGRTLINELDTSHQQNRENSDLLNADIRRLQGQVLDAQSNVKTQFRTENLQKLYHLNAATPLSTSTTSLLPDGVPVPRDPDSQPYHEHLSSSLQAFRARKWRPLTPDQVPGTTVTRCRPISGRPSSSRDPNLSLAIPLRPSSEPTVYRDGRQTGGYSYLYQRRPDTPRVNPGNFDTLSPRILSHLVTDPRPRTPNSSYGDVIETTRRPRKSKRRGQRANVASKADLQEEVDGDVEDVSHLNGEGKLVDEDGEDKDGHDDNNNDDDDDDVDSESDSDSDSDNDSISELEKGNEPPVDSNRTIPDLHLRPERLDHVYTPENKRDMRRFDFDAEKVDIPAYEFECPIPAPFTRINFRFHARENSDWRYHQSNLGPADPELSAMFDRLVDISRRVIETEEWEEKRMRSLRKRPASRAASANRAHASSAATSAMVYSRDNKRCCSSCLQAACVGDCPDKRVKPNCCENCRQPLCTDTCDETKYEQRMRQPRDDASSGNASRPPLPSGPRSCRPCQRRHTAKLINANNVVLGRPNSAFSTYSRGKSSAKPKTDLRPTSAFNLSECIYKGIEKLGIDAVRPTPPSSAKPGRPRGRGDMMPGKTCFSNLSRSLTDLSPKRKRRTKSAKTRSIRTSTA</sequence>
<feature type="region of interest" description="Disordered" evidence="1">
    <location>
        <begin position="456"/>
        <end position="656"/>
    </location>
</feature>
<evidence type="ECO:0000313" key="2">
    <source>
        <dbReference type="Proteomes" id="UP000694888"/>
    </source>
</evidence>